<keyword evidence="6" id="KW-1185">Reference proteome</keyword>
<comment type="similarity">
    <text evidence="2">Belongs to the bacterial solute-binding protein SsuA/TauA family.</text>
</comment>
<dbReference type="Proteomes" id="UP000014074">
    <property type="component" value="Unassembled WGS sequence"/>
</dbReference>
<dbReference type="GO" id="GO:0042597">
    <property type="term" value="C:periplasmic space"/>
    <property type="evidence" value="ECO:0007669"/>
    <property type="project" value="UniProtKB-SubCell"/>
</dbReference>
<keyword evidence="3" id="KW-0732">Signal</keyword>
<dbReference type="SUPFAM" id="SSF53850">
    <property type="entry name" value="Periplasmic binding protein-like II"/>
    <property type="match status" value="1"/>
</dbReference>
<feature type="domain" description="Ca3427-like PBP 2" evidence="4">
    <location>
        <begin position="107"/>
        <end position="208"/>
    </location>
</feature>
<dbReference type="AlphaFoldDB" id="R8BLJ3"/>
<dbReference type="GeneID" id="19324774"/>
<comment type="subcellular location">
    <subcellularLocation>
        <location evidence="1">Periplasm</location>
    </subcellularLocation>
</comment>
<dbReference type="Pfam" id="PF22384">
    <property type="entry name" value="PBP2_Ca3427_like"/>
    <property type="match status" value="1"/>
</dbReference>
<evidence type="ECO:0000313" key="5">
    <source>
        <dbReference type="EMBL" id="EOO00207.1"/>
    </source>
</evidence>
<evidence type="ECO:0000259" key="4">
    <source>
        <dbReference type="Pfam" id="PF22384"/>
    </source>
</evidence>
<dbReference type="KEGG" id="tmn:UCRPA7_4333"/>
<dbReference type="CDD" id="cd13637">
    <property type="entry name" value="PBP2_Ca3427_like"/>
    <property type="match status" value="1"/>
</dbReference>
<protein>
    <submittedName>
        <fullName evidence="5">Putative periplasmic binding ii protein</fullName>
    </submittedName>
</protein>
<dbReference type="eggNOG" id="ENOG502QRHZ">
    <property type="taxonomic scope" value="Eukaryota"/>
</dbReference>
<evidence type="ECO:0000256" key="1">
    <source>
        <dbReference type="ARBA" id="ARBA00004418"/>
    </source>
</evidence>
<dbReference type="EMBL" id="KB933101">
    <property type="protein sequence ID" value="EOO00207.1"/>
    <property type="molecule type" value="Genomic_DNA"/>
</dbReference>
<evidence type="ECO:0000256" key="2">
    <source>
        <dbReference type="ARBA" id="ARBA00010742"/>
    </source>
</evidence>
<dbReference type="InterPro" id="IPR054364">
    <property type="entry name" value="Ca3427-like_PBP2"/>
</dbReference>
<proteinExistence type="inferred from homology"/>
<dbReference type="PANTHER" id="PTHR30024">
    <property type="entry name" value="ALIPHATIC SULFONATES-BINDING PROTEIN-RELATED"/>
    <property type="match status" value="1"/>
</dbReference>
<dbReference type="HOGENOM" id="CLU_061316_1_0_1"/>
<sequence>MFSPVCHLREEDIIMATAAAPLRIGFVPEHFSTPIYFATKHFDLSAELLPFPSGTGHMITALRNGEIDVGIGLTEGWVAGLGHEDNKDENDGGYRLVGTYVETPLCWAISTGSGRPEITTVNSLKGGKIGVSRLGSGSYVMGFVLADQHGWLSSSPVNTSPYSDTVILHTFANLRNAVNSGEADFFMWEHFTSKRYYDSGEIRKIGEIYTPWSSWKIVASTSLAGAGGVSDPRLEDLFEKLDQGIKYFNENQEEAITYISTELDYSEEDAREWMKTVRFPLKTAGVDIKVITNTVGVLRKAGVLFEGKGLQPETMVAKQR</sequence>
<dbReference type="OrthoDB" id="1363at2759"/>
<dbReference type="RefSeq" id="XP_007915030.1">
    <property type="nucleotide sequence ID" value="XM_007916839.1"/>
</dbReference>
<dbReference type="Gene3D" id="3.40.190.10">
    <property type="entry name" value="Periplasmic binding protein-like II"/>
    <property type="match status" value="2"/>
</dbReference>
<reference evidence="6" key="1">
    <citation type="journal article" date="2013" name="Genome Announc.">
        <title>Draft genome sequence of the ascomycete Phaeoacremonium aleophilum strain UCR-PA7, a causal agent of the esca disease complex in grapevines.</title>
        <authorList>
            <person name="Blanco-Ulate B."/>
            <person name="Rolshausen P."/>
            <person name="Cantu D."/>
        </authorList>
    </citation>
    <scope>NUCLEOTIDE SEQUENCE [LARGE SCALE GENOMIC DNA]</scope>
    <source>
        <strain evidence="6">UCR-PA7</strain>
    </source>
</reference>
<evidence type="ECO:0000313" key="6">
    <source>
        <dbReference type="Proteomes" id="UP000014074"/>
    </source>
</evidence>
<name>R8BLJ3_PHAM7</name>
<gene>
    <name evidence="5" type="ORF">UCRPA7_4333</name>
</gene>
<organism evidence="5 6">
    <name type="scientific">Phaeoacremonium minimum (strain UCR-PA7)</name>
    <name type="common">Esca disease fungus</name>
    <name type="synonym">Togninia minima</name>
    <dbReference type="NCBI Taxonomy" id="1286976"/>
    <lineage>
        <taxon>Eukaryota</taxon>
        <taxon>Fungi</taxon>
        <taxon>Dikarya</taxon>
        <taxon>Ascomycota</taxon>
        <taxon>Pezizomycotina</taxon>
        <taxon>Sordariomycetes</taxon>
        <taxon>Sordariomycetidae</taxon>
        <taxon>Togniniales</taxon>
        <taxon>Togniniaceae</taxon>
        <taxon>Phaeoacremonium</taxon>
    </lineage>
</organism>
<evidence type="ECO:0000256" key="3">
    <source>
        <dbReference type="ARBA" id="ARBA00022729"/>
    </source>
</evidence>
<accession>R8BLJ3</accession>
<dbReference type="PANTHER" id="PTHR30024:SF47">
    <property type="entry name" value="TAURINE-BINDING PERIPLASMIC PROTEIN"/>
    <property type="match status" value="1"/>
</dbReference>